<proteinExistence type="predicted"/>
<dbReference type="AlphaFoldDB" id="A0A914Q7B4"/>
<protein>
    <submittedName>
        <fullName evidence="3">Uncharacterized protein</fullName>
    </submittedName>
</protein>
<sequence>MRYFVVFFISIFATIYAFPYTSYPVGEEHVFMGNVRCANGNPIADHAVVVLRERDDITGVDDIDKFDIKAAVNPGENGMFELTVPKDYKDPPTNELELFLEFWNVCFEGEEKTSGFLKEKWWVEYVIDDNEIWAQPRDPKL</sequence>
<dbReference type="WBParaSite" id="PDA_v2.g2738.t1">
    <property type="protein sequence ID" value="PDA_v2.g2738.t1"/>
    <property type="gene ID" value="PDA_v2.g2738"/>
</dbReference>
<keyword evidence="2" id="KW-1185">Reference proteome</keyword>
<feature type="signal peptide" evidence="1">
    <location>
        <begin position="1"/>
        <end position="17"/>
    </location>
</feature>
<dbReference type="Proteomes" id="UP000887578">
    <property type="component" value="Unplaced"/>
</dbReference>
<evidence type="ECO:0000256" key="1">
    <source>
        <dbReference type="SAM" id="SignalP"/>
    </source>
</evidence>
<keyword evidence="1" id="KW-0732">Signal</keyword>
<organism evidence="2 3">
    <name type="scientific">Panagrolaimus davidi</name>
    <dbReference type="NCBI Taxonomy" id="227884"/>
    <lineage>
        <taxon>Eukaryota</taxon>
        <taxon>Metazoa</taxon>
        <taxon>Ecdysozoa</taxon>
        <taxon>Nematoda</taxon>
        <taxon>Chromadorea</taxon>
        <taxon>Rhabditida</taxon>
        <taxon>Tylenchina</taxon>
        <taxon>Panagrolaimomorpha</taxon>
        <taxon>Panagrolaimoidea</taxon>
        <taxon>Panagrolaimidae</taxon>
        <taxon>Panagrolaimus</taxon>
    </lineage>
</organism>
<evidence type="ECO:0000313" key="3">
    <source>
        <dbReference type="WBParaSite" id="PDA_v2.g2738.t1"/>
    </source>
</evidence>
<evidence type="ECO:0000313" key="2">
    <source>
        <dbReference type="Proteomes" id="UP000887578"/>
    </source>
</evidence>
<name>A0A914Q7B4_9BILA</name>
<feature type="chain" id="PRO_5037862195" evidence="1">
    <location>
        <begin position="18"/>
        <end position="141"/>
    </location>
</feature>
<accession>A0A914Q7B4</accession>
<reference evidence="3" key="1">
    <citation type="submission" date="2022-11" db="UniProtKB">
        <authorList>
            <consortium name="WormBaseParasite"/>
        </authorList>
    </citation>
    <scope>IDENTIFICATION</scope>
</reference>